<reference evidence="3" key="2">
    <citation type="submission" date="2015-01" db="EMBL/GenBank/DDBJ databases">
        <title>Evolutionary Origins and Diversification of the Mycorrhizal Mutualists.</title>
        <authorList>
            <consortium name="DOE Joint Genome Institute"/>
            <consortium name="Mycorrhizal Genomics Consortium"/>
            <person name="Kohler A."/>
            <person name="Kuo A."/>
            <person name="Nagy L.G."/>
            <person name="Floudas D."/>
            <person name="Copeland A."/>
            <person name="Barry K.W."/>
            <person name="Cichocki N."/>
            <person name="Veneault-Fourrey C."/>
            <person name="LaButti K."/>
            <person name="Lindquist E.A."/>
            <person name="Lipzen A."/>
            <person name="Lundell T."/>
            <person name="Morin E."/>
            <person name="Murat C."/>
            <person name="Riley R."/>
            <person name="Ohm R."/>
            <person name="Sun H."/>
            <person name="Tunlid A."/>
            <person name="Henrissat B."/>
            <person name="Grigoriev I.V."/>
            <person name="Hibbett D.S."/>
            <person name="Martin F."/>
        </authorList>
    </citation>
    <scope>NUCLEOTIDE SEQUENCE [LARGE SCALE GENOMIC DNA]</scope>
    <source>
        <strain evidence="3">LaAM-08-1</strain>
    </source>
</reference>
<dbReference type="Proteomes" id="UP000054477">
    <property type="component" value="Unassembled WGS sequence"/>
</dbReference>
<feature type="region of interest" description="Disordered" evidence="1">
    <location>
        <begin position="36"/>
        <end position="107"/>
    </location>
</feature>
<accession>A0A0C9Y496</accession>
<feature type="compositionally biased region" description="Polar residues" evidence="1">
    <location>
        <begin position="62"/>
        <end position="79"/>
    </location>
</feature>
<evidence type="ECO:0000313" key="2">
    <source>
        <dbReference type="EMBL" id="KIK08774.1"/>
    </source>
</evidence>
<dbReference type="EMBL" id="KN838541">
    <property type="protein sequence ID" value="KIK08774.1"/>
    <property type="molecule type" value="Genomic_DNA"/>
</dbReference>
<dbReference type="OrthoDB" id="10315067at2759"/>
<keyword evidence="3" id="KW-1185">Reference proteome</keyword>
<dbReference type="HOGENOM" id="CLU_2242924_0_0_1"/>
<evidence type="ECO:0000313" key="3">
    <source>
        <dbReference type="Proteomes" id="UP000054477"/>
    </source>
</evidence>
<reference evidence="2 3" key="1">
    <citation type="submission" date="2014-04" db="EMBL/GenBank/DDBJ databases">
        <authorList>
            <consortium name="DOE Joint Genome Institute"/>
            <person name="Kuo A."/>
            <person name="Kohler A."/>
            <person name="Nagy L.G."/>
            <person name="Floudas D."/>
            <person name="Copeland A."/>
            <person name="Barry K.W."/>
            <person name="Cichocki N."/>
            <person name="Veneault-Fourrey C."/>
            <person name="LaButti K."/>
            <person name="Lindquist E.A."/>
            <person name="Lipzen A."/>
            <person name="Lundell T."/>
            <person name="Morin E."/>
            <person name="Murat C."/>
            <person name="Sun H."/>
            <person name="Tunlid A."/>
            <person name="Henrissat B."/>
            <person name="Grigoriev I.V."/>
            <person name="Hibbett D.S."/>
            <person name="Martin F."/>
            <person name="Nordberg H.P."/>
            <person name="Cantor M.N."/>
            <person name="Hua S.X."/>
        </authorList>
    </citation>
    <scope>NUCLEOTIDE SEQUENCE [LARGE SCALE GENOMIC DNA]</scope>
    <source>
        <strain evidence="2 3">LaAM-08-1</strain>
    </source>
</reference>
<name>A0A0C9Y496_9AGAR</name>
<sequence>MGDARLAILLTPLTKFLLNWQGPFITLPLHLSSSATIDSPTDSNPVRDLLPSTVPLSPLDPITSSNPRPSQSSITSRTSLPPPLVPATRSRSELEQGNSSSSVGSLSSFHTGTVLFRLSA</sequence>
<gene>
    <name evidence="2" type="ORF">K443DRAFT_128230</name>
</gene>
<organism evidence="2 3">
    <name type="scientific">Laccaria amethystina LaAM-08-1</name>
    <dbReference type="NCBI Taxonomy" id="1095629"/>
    <lineage>
        <taxon>Eukaryota</taxon>
        <taxon>Fungi</taxon>
        <taxon>Dikarya</taxon>
        <taxon>Basidiomycota</taxon>
        <taxon>Agaricomycotina</taxon>
        <taxon>Agaricomycetes</taxon>
        <taxon>Agaricomycetidae</taxon>
        <taxon>Agaricales</taxon>
        <taxon>Agaricineae</taxon>
        <taxon>Hydnangiaceae</taxon>
        <taxon>Laccaria</taxon>
    </lineage>
</organism>
<evidence type="ECO:0000256" key="1">
    <source>
        <dbReference type="SAM" id="MobiDB-lite"/>
    </source>
</evidence>
<dbReference type="AlphaFoldDB" id="A0A0C9Y496"/>
<proteinExistence type="predicted"/>
<protein>
    <submittedName>
        <fullName evidence="2">Uncharacterized protein</fullName>
    </submittedName>
</protein>